<feature type="domain" description="DDE Tnp4" evidence="4">
    <location>
        <begin position="335"/>
        <end position="396"/>
    </location>
</feature>
<keyword evidence="2" id="KW-0479">Metal-binding</keyword>
<dbReference type="AlphaFoldDB" id="Q9SUX4"/>
<dbReference type="ExpressionAtlas" id="Q9SUX4">
    <property type="expression patterns" value="baseline and differential"/>
</dbReference>
<reference evidence="5" key="1">
    <citation type="submission" date="1998-11" db="EMBL/GenBank/DDBJ databases">
        <authorList>
            <person name="Bevan M."/>
            <person name="Wedler H."/>
            <person name="Wambutt R."/>
            <person name="Bancroft I."/>
            <person name="Mewes H.W."/>
            <person name="Lemcke K."/>
            <person name="Mayer K.F.X."/>
        </authorList>
    </citation>
    <scope>NUCLEOTIDE SEQUENCE</scope>
</reference>
<organism evidence="5">
    <name type="scientific">Arabidopsis thaliana</name>
    <name type="common">Mouse-ear cress</name>
    <dbReference type="NCBI Taxonomy" id="3702"/>
    <lineage>
        <taxon>Eukaryota</taxon>
        <taxon>Viridiplantae</taxon>
        <taxon>Streptophyta</taxon>
        <taxon>Embryophyta</taxon>
        <taxon>Tracheophyta</taxon>
        <taxon>Spermatophyta</taxon>
        <taxon>Magnoliopsida</taxon>
        <taxon>eudicotyledons</taxon>
        <taxon>Gunneridae</taxon>
        <taxon>Pentapetalae</taxon>
        <taxon>rosids</taxon>
        <taxon>malvids</taxon>
        <taxon>Brassicales</taxon>
        <taxon>Brassicaceae</taxon>
        <taxon>Camelineae</taxon>
        <taxon>Arabidopsis</taxon>
    </lineage>
</organism>
<dbReference type="EMBL" id="AL161557">
    <property type="protein sequence ID" value="CAB79200.1"/>
    <property type="molecule type" value="Genomic_DNA"/>
</dbReference>
<dbReference type="Pfam" id="PF13359">
    <property type="entry name" value="DDE_Tnp_4"/>
    <property type="match status" value="1"/>
</dbReference>
<feature type="region of interest" description="Disordered" evidence="3">
    <location>
        <begin position="148"/>
        <end position="222"/>
    </location>
</feature>
<evidence type="ECO:0000313" key="6">
    <source>
        <dbReference type="EMBL" id="CAB79200.1"/>
    </source>
</evidence>
<comment type="cofactor">
    <cofactor evidence="1">
        <name>a divalent metal cation</name>
        <dbReference type="ChEBI" id="CHEBI:60240"/>
    </cofactor>
</comment>
<reference evidence="6" key="4">
    <citation type="submission" date="2000-03" db="EMBL/GenBank/DDBJ databases">
        <authorList>
            <person name="Wedler H."/>
            <person name="Wambutt R."/>
            <person name="Mewes H.W."/>
            <person name="Lemcke K."/>
            <person name="Mayer K.F.X."/>
        </authorList>
    </citation>
    <scope>NUCLEOTIDE SEQUENCE</scope>
</reference>
<evidence type="ECO:0000256" key="2">
    <source>
        <dbReference type="ARBA" id="ARBA00022723"/>
    </source>
</evidence>
<reference evidence="5" key="3">
    <citation type="submission" date="2000-03" db="EMBL/GenBank/DDBJ databases">
        <authorList>
            <person name="EU Arabidopsis sequencing project"/>
        </authorList>
    </citation>
    <scope>NUCLEOTIDE SEQUENCE</scope>
</reference>
<feature type="compositionally biased region" description="Polar residues" evidence="3">
    <location>
        <begin position="190"/>
        <end position="202"/>
    </location>
</feature>
<dbReference type="EMBL" id="AL033545">
    <property type="protein sequence ID" value="CAA22150.1"/>
    <property type="molecule type" value="Genomic_DNA"/>
</dbReference>
<evidence type="ECO:0000259" key="4">
    <source>
        <dbReference type="Pfam" id="PF13359"/>
    </source>
</evidence>
<evidence type="ECO:0000313" key="5">
    <source>
        <dbReference type="EMBL" id="CAA22150.1"/>
    </source>
</evidence>
<protein>
    <submittedName>
        <fullName evidence="5">Uncharacterized protein AT4g22450</fullName>
    </submittedName>
</protein>
<proteinExistence type="predicted"/>
<dbReference type="PIR" id="T05439">
    <property type="entry name" value="T05439"/>
</dbReference>
<sequence>MTTINGTDNLVWNDEQTRFYLELRIEEKLKGNIRNQNVNDVGRQTIIDRFYEVYGERHTWRKFGVKFTTCKKQYEGFKKLTHNRTGLGYYPNGSIRMSDDWWNERCKELRGARKFKDKPVANVDLMEKVFGTVHISGAEGWAPKQGEEKLDSMHQDDDGDSTQIPITQDDDGESRQIPLNLDDDEATHILPTQSNVGNGPSYSSKSKSSKKRSRSVQDEQGVAEVIKDSIKSRDKILSHKNQLIEMHPKFSCCQLRAMQILHSLPAIRVWSPLYKAAIQHLKKDITNRQTFLFYEDDENKVLYLEFETGADLDSSKQSTSQSVVLQENVSLMLFNRGGPPTNSRELFNRRHSSLRSVIERTFGVWKAKWRILDRKHPKYEVKKWIKIVTSTMALHNYIRDSQQEDSDFRHWEIVESYEQHGDENDAHVPYVPTGDRVMENIRDSITTEMAKGTRLPY</sequence>
<reference key="2">
    <citation type="journal article" date="1999" name="Nature">
        <title>Sequence and analysis of chromosome 4 of the plant Arabidopsis thaliana.</title>
        <authorList>
            <consortium name="EU"/>
            <consortium name="CSHL and WU Arabidopsis Sequencing Project"/>
            <person name="Mayer K."/>
            <person name="Schuller C."/>
            <person name="Wambutt R."/>
            <person name="Murphy G."/>
            <person name="Volckaert G."/>
            <person name="Pohl T."/>
            <person name="Dusterhoft A."/>
            <person name="Stiekema W."/>
            <person name="Entian K.D."/>
            <person name="Terryn N."/>
            <person name="Harris B."/>
            <person name="Ansorge W."/>
            <person name="Brandt P."/>
            <person name="Grivell L."/>
            <person name="Rieger M."/>
            <person name="Weichselgartner M."/>
            <person name="de Simone V."/>
            <person name="Obermaier B."/>
            <person name="Mache R."/>
            <person name="Muller M."/>
            <person name="Kreis M."/>
            <person name="Delseny M."/>
            <person name="Puigdomenech P."/>
            <person name="Watson M."/>
            <person name="Schmidtheini T."/>
            <person name="Reichert B."/>
            <person name="Portatelle D."/>
            <person name="Perez-Alonso M."/>
            <person name="Boutry M."/>
            <person name="Bancroft I."/>
            <person name="Vos P."/>
            <person name="Hoheisel J."/>
            <person name="Zimmermann W."/>
            <person name="Wedler H."/>
            <person name="Ridley P."/>
            <person name="Langham S.A."/>
            <person name="McCullagh B."/>
            <person name="Bilham L."/>
            <person name="Robben J."/>
            <person name="Van der Schueren J."/>
            <person name="Grymonprez B."/>
            <person name="Chuang Y.J."/>
            <person name="Vandenbussche F."/>
            <person name="Braeken M."/>
            <person name="Weltjens I."/>
            <person name="Voet M."/>
            <person name="Bastiaens I."/>
            <person name="Aert R."/>
            <person name="Defoor E."/>
            <person name="Weitzenegger T."/>
            <person name="Bothe G."/>
            <person name="Ramsperger U."/>
            <person name="Hilbert H."/>
            <person name="Braun M."/>
            <person name="Holzer E."/>
            <person name="Brandt A."/>
            <person name="Peters S."/>
            <person name="van Staveren M."/>
            <person name="Dirske W."/>
            <person name="Mooijman P."/>
            <person name="Klein Lankhorst R."/>
            <person name="Rose M."/>
            <person name="Hauf J."/>
            <person name="Kotter P."/>
            <person name="Berneiser S."/>
            <person name="Hempel S."/>
            <person name="Feldpausch M."/>
            <person name="Lamberth S."/>
            <person name="Van den Daele H."/>
            <person name="De Keyser A."/>
            <person name="Buysshaert C."/>
            <person name="Gielen J."/>
            <person name="Villarroel R."/>
            <person name="De Clercq R."/>
            <person name="Van Montagu M."/>
            <person name="Rogers J."/>
            <person name="Cronin A."/>
            <person name="Quail M."/>
            <person name="Bray-Allen S."/>
            <person name="Clark L."/>
            <person name="Doggett J."/>
            <person name="Hall S."/>
            <person name="Kay M."/>
            <person name="Lennard N."/>
            <person name="McLay K."/>
            <person name="Mayes R."/>
            <person name="Pettett A."/>
            <person name="Rajandream M.A."/>
            <person name="Lyne M."/>
            <person name="Benes V."/>
            <person name="Rechmann S."/>
            <person name="Borkova D."/>
            <person name="Blocker H."/>
            <person name="Scharfe M."/>
            <person name="Grimm M."/>
            <person name="Lohnert T.H."/>
            <person name="Dose S."/>
            <person name="de Haan M."/>
            <person name="Maarse A."/>
            <person name="Schafer M."/>
            <person name="Muller-Auer S."/>
            <person name="Gabel C."/>
            <person name="Fuchs M."/>
            <person name="Fartmann B."/>
            <person name="Granderath K."/>
            <person name="Dauner D."/>
            <person name="Herzl A."/>
            <person name="Neumann S."/>
            <person name="Argiriou A."/>
            <person name="Vitale D."/>
            <person name="Liguori R."/>
            <person name="Piravandi E."/>
            <person name="Massenet O."/>
            <person name="Quigley F."/>
            <person name="Clabauld G."/>
            <person name="Mundlein A."/>
            <person name="Felber R."/>
            <person name="Schnabl S."/>
            <person name="Hiller R."/>
            <person name="Schmidt W."/>
            <person name="Lecharny A."/>
            <person name="Aubourg S."/>
            <person name="Chefdor F."/>
            <person name="Cooke R."/>
            <person name="Berger C."/>
            <person name="Montfort A."/>
            <person name="Casacuberta E."/>
            <person name="Gibbons T."/>
            <person name="Weber N."/>
            <person name="Vandenbol M."/>
            <person name="Bargues M."/>
            <person name="Terol J."/>
            <person name="Torres A."/>
            <person name="Perez-Perez A."/>
            <person name="Purnelle B."/>
            <person name="Bent E."/>
            <person name="Johnson S."/>
            <person name="Tacon D."/>
            <person name="Jesse T."/>
            <person name="Heijnen L."/>
            <person name="Schwarz S."/>
            <person name="Scholler P."/>
            <person name="Heber S."/>
            <person name="Francs P."/>
            <person name="Bielke C."/>
            <person name="Frishman D."/>
            <person name="Haase D."/>
            <person name="Lemcke K."/>
            <person name="Mewes H.W."/>
            <person name="Stocker S."/>
            <person name="Zaccaria P."/>
            <person name="Bevan M."/>
            <person name="Wilson R.K."/>
            <person name="de la Bastide M."/>
            <person name="Habermann K."/>
            <person name="Parnell L."/>
            <person name="Dedhia N."/>
            <person name="Gnoj L."/>
            <person name="Schutz K."/>
            <person name="Huang E."/>
            <person name="Spiegel L."/>
            <person name="Sehkon M."/>
            <person name="Murray J."/>
            <person name="Sheet P."/>
            <person name="Cordes M."/>
            <person name="Abu-Threideh J."/>
            <person name="Stoneking T."/>
            <person name="Kalicki J."/>
            <person name="Graves T."/>
            <person name="Harmon G."/>
            <person name="Edwards J."/>
            <person name="Latreille P."/>
            <person name="Courtney L."/>
            <person name="Cloud J."/>
            <person name="Abbott A."/>
            <person name="Scott K."/>
            <person name="Johnson D."/>
            <person name="Minx P."/>
            <person name="Bentley D."/>
            <person name="Fulton B."/>
            <person name="Miller N."/>
            <person name="Greco T."/>
            <person name="Kemp K."/>
            <person name="Kramer J."/>
            <person name="Fulton L."/>
            <person name="Mardis E."/>
            <person name="Dante M."/>
            <person name="Pepin K."/>
            <person name="Hillier L."/>
            <person name="Nelson J."/>
            <person name="Spieth J."/>
            <person name="Ryan E."/>
            <person name="Andrews S."/>
            <person name="Geisel C."/>
            <person name="Layman D."/>
            <person name="Du H."/>
            <person name="Ali J."/>
            <person name="Berghoff A."/>
            <person name="Jones K."/>
            <person name="Drone K."/>
            <person name="Cotton M."/>
            <person name="Joshu C."/>
            <person name="Antonoiu B."/>
            <person name="Zidanic M."/>
            <person name="Strong C."/>
            <person name="Sun H."/>
            <person name="Lamar B."/>
            <person name="Yordan C."/>
            <person name="Ma P."/>
            <person name="Zhong J."/>
            <person name="Preston R."/>
            <person name="Vil D."/>
            <person name="Shekher M."/>
            <person name="Matero A."/>
            <person name="Shah R."/>
            <person name="Swaby I.K."/>
            <person name="O'Shaughnessy A."/>
            <person name="Rodriguez M."/>
            <person name="Hoffmann J."/>
            <person name="Till S."/>
            <person name="Granat S."/>
            <person name="Shohdy N."/>
            <person name="Hasegawa A."/>
            <person name="Hameed A."/>
            <person name="Lodhi M."/>
            <person name="Johnson A."/>
            <person name="Chen E."/>
            <person name="Marra M."/>
            <person name="Martienssen R."/>
            <person name="McCombie W.R."/>
        </authorList>
    </citation>
    <scope>NUCLEOTIDE SEQUENCE [LARGE SCALE GENOMIC DNA]</scope>
    <source>
        <strain>cv. Columbia</strain>
    </source>
</reference>
<dbReference type="InterPro" id="IPR027806">
    <property type="entry name" value="HARBI1_dom"/>
</dbReference>
<evidence type="ECO:0000256" key="3">
    <source>
        <dbReference type="SAM" id="MobiDB-lite"/>
    </source>
</evidence>
<dbReference type="PANTHER" id="PTHR47069">
    <property type="match status" value="1"/>
</dbReference>
<dbReference type="PANTHER" id="PTHR47069:SF11">
    <property type="entry name" value="OS04G0275550 PROTEIN"/>
    <property type="match status" value="1"/>
</dbReference>
<accession>Q9SUX4</accession>
<name>Q9SUX4_ARATH</name>
<evidence type="ECO:0000256" key="1">
    <source>
        <dbReference type="ARBA" id="ARBA00001968"/>
    </source>
</evidence>
<dbReference type="GO" id="GO:0046872">
    <property type="term" value="F:metal ion binding"/>
    <property type="evidence" value="ECO:0007669"/>
    <property type="project" value="UniProtKB-KW"/>
</dbReference>
<gene>
    <name evidence="5" type="ordered locus">At4g22450</name>
</gene>